<dbReference type="PRINTS" id="PR00625">
    <property type="entry name" value="JDOMAIN"/>
</dbReference>
<dbReference type="PANTHER" id="PTHR44176:SF1">
    <property type="entry name" value="DNAJ HOMOLOG SUBFAMILY C MEMBER 25"/>
    <property type="match status" value="1"/>
</dbReference>
<evidence type="ECO:0000256" key="3">
    <source>
        <dbReference type="ARBA" id="ARBA00022729"/>
    </source>
</evidence>
<keyword evidence="8" id="KW-0143">Chaperone</keyword>
<dbReference type="GO" id="GO:0005789">
    <property type="term" value="C:endoplasmic reticulum membrane"/>
    <property type="evidence" value="ECO:0007669"/>
    <property type="project" value="UniProtKB-SubCell"/>
</dbReference>
<comment type="subcellular location">
    <subcellularLocation>
        <location evidence="1">Endoplasmic reticulum membrane</location>
        <topology evidence="1">Multi-pass membrane protein</topology>
    </subcellularLocation>
</comment>
<evidence type="ECO:0000256" key="5">
    <source>
        <dbReference type="ARBA" id="ARBA00022989"/>
    </source>
</evidence>
<evidence type="ECO:0000256" key="7">
    <source>
        <dbReference type="ARBA" id="ARBA00023180"/>
    </source>
</evidence>
<keyword evidence="5" id="KW-1133">Transmembrane helix</keyword>
<comment type="function">
    <text evidence="9">May play a role in protein folding in the endoplasmic reticulum.</text>
</comment>
<dbReference type="InterPro" id="IPR001623">
    <property type="entry name" value="DnaJ_domain"/>
</dbReference>
<evidence type="ECO:0000256" key="9">
    <source>
        <dbReference type="ARBA" id="ARBA00056093"/>
    </source>
</evidence>
<keyword evidence="13" id="KW-1185">Reference proteome</keyword>
<dbReference type="EMBL" id="JAMSHJ010000006">
    <property type="protein sequence ID" value="KAI5400949.1"/>
    <property type="molecule type" value="Genomic_DNA"/>
</dbReference>
<evidence type="ECO:0000256" key="2">
    <source>
        <dbReference type="ARBA" id="ARBA00022692"/>
    </source>
</evidence>
<dbReference type="SUPFAM" id="SSF46565">
    <property type="entry name" value="Chaperone J-domain"/>
    <property type="match status" value="1"/>
</dbReference>
<keyword evidence="6" id="KW-0472">Membrane</keyword>
<dbReference type="PANTHER" id="PTHR44176">
    <property type="entry name" value="DNAJ HOMOLOG SUBFAMILY C MEMBER 25"/>
    <property type="match status" value="1"/>
</dbReference>
<evidence type="ECO:0000256" key="10">
    <source>
        <dbReference type="SAM" id="SignalP"/>
    </source>
</evidence>
<keyword evidence="3 10" id="KW-0732">Signal</keyword>
<proteinExistence type="predicted"/>
<dbReference type="PROSITE" id="PS00636">
    <property type="entry name" value="DNAJ_1"/>
    <property type="match status" value="1"/>
</dbReference>
<dbReference type="InterPro" id="IPR036869">
    <property type="entry name" value="J_dom_sf"/>
</dbReference>
<feature type="domain" description="J" evidence="11">
    <location>
        <begin position="39"/>
        <end position="103"/>
    </location>
</feature>
<keyword evidence="4" id="KW-0256">Endoplasmic reticulum</keyword>
<dbReference type="SMART" id="SM00271">
    <property type="entry name" value="DnaJ"/>
    <property type="match status" value="1"/>
</dbReference>
<dbReference type="InterPro" id="IPR018253">
    <property type="entry name" value="DnaJ_domain_CS"/>
</dbReference>
<dbReference type="Gramene" id="Psat06G0569600-T1">
    <property type="protein sequence ID" value="KAI5400949.1"/>
    <property type="gene ID" value="KIW84_065696"/>
</dbReference>
<dbReference type="PROSITE" id="PS50076">
    <property type="entry name" value="DNAJ_2"/>
    <property type="match status" value="1"/>
</dbReference>
<dbReference type="InterPro" id="IPR044632">
    <property type="entry name" value="DNAJC25-like"/>
</dbReference>
<accession>A0A9D4WDR7</accession>
<evidence type="ECO:0000256" key="4">
    <source>
        <dbReference type="ARBA" id="ARBA00022824"/>
    </source>
</evidence>
<gene>
    <name evidence="12" type="ORF">KIW84_065696</name>
</gene>
<evidence type="ECO:0000313" key="12">
    <source>
        <dbReference type="EMBL" id="KAI5400949.1"/>
    </source>
</evidence>
<protein>
    <submittedName>
        <fullName evidence="12">Chaperone protein dnaJ 50</fullName>
    </submittedName>
</protein>
<dbReference type="GO" id="GO:0006457">
    <property type="term" value="P:protein folding"/>
    <property type="evidence" value="ECO:0007669"/>
    <property type="project" value="InterPro"/>
</dbReference>
<evidence type="ECO:0000256" key="1">
    <source>
        <dbReference type="ARBA" id="ARBA00004477"/>
    </source>
</evidence>
<keyword evidence="2" id="KW-0812">Transmembrane</keyword>
<feature type="signal peptide" evidence="10">
    <location>
        <begin position="1"/>
        <end position="32"/>
    </location>
</feature>
<reference evidence="12 13" key="1">
    <citation type="journal article" date="2022" name="Nat. Genet.">
        <title>Improved pea reference genome and pan-genome highlight genomic features and evolutionary characteristics.</title>
        <authorList>
            <person name="Yang T."/>
            <person name="Liu R."/>
            <person name="Luo Y."/>
            <person name="Hu S."/>
            <person name="Wang D."/>
            <person name="Wang C."/>
            <person name="Pandey M.K."/>
            <person name="Ge S."/>
            <person name="Xu Q."/>
            <person name="Li N."/>
            <person name="Li G."/>
            <person name="Huang Y."/>
            <person name="Saxena R.K."/>
            <person name="Ji Y."/>
            <person name="Li M."/>
            <person name="Yan X."/>
            <person name="He Y."/>
            <person name="Liu Y."/>
            <person name="Wang X."/>
            <person name="Xiang C."/>
            <person name="Varshney R.K."/>
            <person name="Ding H."/>
            <person name="Gao S."/>
            <person name="Zong X."/>
        </authorList>
    </citation>
    <scope>NUCLEOTIDE SEQUENCE [LARGE SCALE GENOMIC DNA]</scope>
    <source>
        <strain evidence="12 13">cv. Zhongwan 6</strain>
    </source>
</reference>
<dbReference type="Gene3D" id="1.10.287.110">
    <property type="entry name" value="DnaJ domain"/>
    <property type="match status" value="1"/>
</dbReference>
<keyword evidence="7" id="KW-0325">Glycoprotein</keyword>
<evidence type="ECO:0000256" key="8">
    <source>
        <dbReference type="ARBA" id="ARBA00023186"/>
    </source>
</evidence>
<dbReference type="CDD" id="cd06257">
    <property type="entry name" value="DnaJ"/>
    <property type="match status" value="1"/>
</dbReference>
<dbReference type="AlphaFoldDB" id="A0A9D4WDR7"/>
<dbReference type="Pfam" id="PF00226">
    <property type="entry name" value="DnaJ"/>
    <property type="match status" value="1"/>
</dbReference>
<dbReference type="Proteomes" id="UP001058974">
    <property type="component" value="Chromosome 6"/>
</dbReference>
<evidence type="ECO:0000313" key="13">
    <source>
        <dbReference type="Proteomes" id="UP001058974"/>
    </source>
</evidence>
<dbReference type="OrthoDB" id="10250354at2759"/>
<name>A0A9D4WDR7_PEA</name>
<sequence>MDPPPAPIRWRTTAISILVVVLILATVSPSTAIYCDEDDCYDLLGVTQSANSSEIKKAYYKLSLKHHPDKNPDPESRKIFVKIATAYEILKDEATREKYDYAIAHPEEVFYNTAQYYRAYYGHKTDARAVLVGLLLILSGFQYLNQTTRYNQAVAMVKKTPAYKNKLRALELERSGGVTNKKKGQKNKDRKVEEDLSKVEEELDLQITGTERPSIWKLIGVRIILLPYTLGKLLLWSSCWFWTYKVKKSPYSWEDASYLTQSSLGLTDDRWRSIDEATKEDLVLRSLWEKSNMENYMTEMRKESKRRR</sequence>
<organism evidence="12 13">
    <name type="scientific">Pisum sativum</name>
    <name type="common">Garden pea</name>
    <name type="synonym">Lathyrus oleraceus</name>
    <dbReference type="NCBI Taxonomy" id="3888"/>
    <lineage>
        <taxon>Eukaryota</taxon>
        <taxon>Viridiplantae</taxon>
        <taxon>Streptophyta</taxon>
        <taxon>Embryophyta</taxon>
        <taxon>Tracheophyta</taxon>
        <taxon>Spermatophyta</taxon>
        <taxon>Magnoliopsida</taxon>
        <taxon>eudicotyledons</taxon>
        <taxon>Gunneridae</taxon>
        <taxon>Pentapetalae</taxon>
        <taxon>rosids</taxon>
        <taxon>fabids</taxon>
        <taxon>Fabales</taxon>
        <taxon>Fabaceae</taxon>
        <taxon>Papilionoideae</taxon>
        <taxon>50 kb inversion clade</taxon>
        <taxon>NPAAA clade</taxon>
        <taxon>Hologalegina</taxon>
        <taxon>IRL clade</taxon>
        <taxon>Fabeae</taxon>
        <taxon>Lathyrus</taxon>
    </lineage>
</organism>
<evidence type="ECO:0000259" key="11">
    <source>
        <dbReference type="PROSITE" id="PS50076"/>
    </source>
</evidence>
<evidence type="ECO:0000256" key="6">
    <source>
        <dbReference type="ARBA" id="ARBA00023136"/>
    </source>
</evidence>
<feature type="chain" id="PRO_5038767366" evidence="10">
    <location>
        <begin position="33"/>
        <end position="308"/>
    </location>
</feature>
<comment type="caution">
    <text evidence="12">The sequence shown here is derived from an EMBL/GenBank/DDBJ whole genome shotgun (WGS) entry which is preliminary data.</text>
</comment>
<dbReference type="FunFam" id="1.10.287.110:FF:000050">
    <property type="entry name" value="Chaperone protein dnaJ 50"/>
    <property type="match status" value="1"/>
</dbReference>